<dbReference type="Proteomes" id="UP000789390">
    <property type="component" value="Unassembled WGS sequence"/>
</dbReference>
<name>A0A8J2WKZ5_9CRUS</name>
<accession>A0A8J2WKZ5</accession>
<comment type="caution">
    <text evidence="1">The sequence shown here is derived from an EMBL/GenBank/DDBJ whole genome shotgun (WGS) entry which is preliminary data.</text>
</comment>
<evidence type="ECO:0000313" key="1">
    <source>
        <dbReference type="EMBL" id="CAH0109922.1"/>
    </source>
</evidence>
<keyword evidence="2" id="KW-1185">Reference proteome</keyword>
<dbReference type="AlphaFoldDB" id="A0A8J2WKZ5"/>
<proteinExistence type="predicted"/>
<gene>
    <name evidence="1" type="ORF">DGAL_LOCUS13412</name>
</gene>
<sequence>MVAVKSFHYTASSTGRGEQVISLFKALPFRGLDCINTVSDNATGHPFQQTNTPILANQYLFVAGVLIGQCKLKTNAAVWCLTAVVLAGAYVGEVTTGVYKTIGEGLLTTRGKLVDSALDGIYLVGNGSYAYIKEKSHLESFVAEDYERTNICRFSFIYENFFKVNLAFSFPKDSPRYVTSSNHPQMAPVCYVAMATTVMAAFQ</sequence>
<protein>
    <submittedName>
        <fullName evidence="1">Uncharacterized protein</fullName>
    </submittedName>
</protein>
<evidence type="ECO:0000313" key="2">
    <source>
        <dbReference type="Proteomes" id="UP000789390"/>
    </source>
</evidence>
<organism evidence="1 2">
    <name type="scientific">Daphnia galeata</name>
    <dbReference type="NCBI Taxonomy" id="27404"/>
    <lineage>
        <taxon>Eukaryota</taxon>
        <taxon>Metazoa</taxon>
        <taxon>Ecdysozoa</taxon>
        <taxon>Arthropoda</taxon>
        <taxon>Crustacea</taxon>
        <taxon>Branchiopoda</taxon>
        <taxon>Diplostraca</taxon>
        <taxon>Cladocera</taxon>
        <taxon>Anomopoda</taxon>
        <taxon>Daphniidae</taxon>
        <taxon>Daphnia</taxon>
    </lineage>
</organism>
<dbReference type="EMBL" id="CAKKLH010000297">
    <property type="protein sequence ID" value="CAH0109922.1"/>
    <property type="molecule type" value="Genomic_DNA"/>
</dbReference>
<reference evidence="1" key="1">
    <citation type="submission" date="2021-11" db="EMBL/GenBank/DDBJ databases">
        <authorList>
            <person name="Schell T."/>
        </authorList>
    </citation>
    <scope>NUCLEOTIDE SEQUENCE</scope>
    <source>
        <strain evidence="1">M5</strain>
    </source>
</reference>